<dbReference type="AlphaFoldDB" id="A0A0V1LLP4"/>
<dbReference type="Proteomes" id="UP000054721">
    <property type="component" value="Unassembled WGS sequence"/>
</dbReference>
<gene>
    <name evidence="2" type="ORF">T02_97</name>
</gene>
<sequence length="109" mass="12370">MPILKFSAASSFTDIFVTLCLMKSFLHEIYHALLNIMSKVYSPLCSSLVTQFEIIYNNEQLIKALKVISGYYAFFTTLSALCLLYEIVVENLFRCIGARETDNITASYS</sequence>
<keyword evidence="1" id="KW-1133">Transmembrane helix</keyword>
<reference evidence="2 3" key="1">
    <citation type="submission" date="2015-05" db="EMBL/GenBank/DDBJ databases">
        <title>Evolution of Trichinella species and genotypes.</title>
        <authorList>
            <person name="Korhonen P.K."/>
            <person name="Edoardo P."/>
            <person name="Giuseppe L.R."/>
            <person name="Gasser R.B."/>
        </authorList>
    </citation>
    <scope>NUCLEOTIDE SEQUENCE [LARGE SCALE GENOMIC DNA]</scope>
    <source>
        <strain evidence="2">ISS10</strain>
    </source>
</reference>
<name>A0A0V1LLP4_9BILA</name>
<evidence type="ECO:0000313" key="2">
    <source>
        <dbReference type="EMBL" id="KRZ60447.1"/>
    </source>
</evidence>
<dbReference type="EMBL" id="JYDW01000029">
    <property type="protein sequence ID" value="KRZ60447.1"/>
    <property type="molecule type" value="Genomic_DNA"/>
</dbReference>
<keyword evidence="1" id="KW-0812">Transmembrane</keyword>
<keyword evidence="1" id="KW-0472">Membrane</keyword>
<comment type="caution">
    <text evidence="2">The sequence shown here is derived from an EMBL/GenBank/DDBJ whole genome shotgun (WGS) entry which is preliminary data.</text>
</comment>
<proteinExistence type="predicted"/>
<dbReference type="OrthoDB" id="10520412at2759"/>
<evidence type="ECO:0000313" key="3">
    <source>
        <dbReference type="Proteomes" id="UP000054721"/>
    </source>
</evidence>
<evidence type="ECO:0000256" key="1">
    <source>
        <dbReference type="SAM" id="Phobius"/>
    </source>
</evidence>
<accession>A0A0V1LLP4</accession>
<organism evidence="2 3">
    <name type="scientific">Trichinella nativa</name>
    <dbReference type="NCBI Taxonomy" id="6335"/>
    <lineage>
        <taxon>Eukaryota</taxon>
        <taxon>Metazoa</taxon>
        <taxon>Ecdysozoa</taxon>
        <taxon>Nematoda</taxon>
        <taxon>Enoplea</taxon>
        <taxon>Dorylaimia</taxon>
        <taxon>Trichinellida</taxon>
        <taxon>Trichinellidae</taxon>
        <taxon>Trichinella</taxon>
    </lineage>
</organism>
<feature type="transmembrane region" description="Helical" evidence="1">
    <location>
        <begin position="68"/>
        <end position="89"/>
    </location>
</feature>
<protein>
    <submittedName>
        <fullName evidence="2">Uncharacterized protein</fullName>
    </submittedName>
</protein>
<keyword evidence="3" id="KW-1185">Reference proteome</keyword>